<protein>
    <submittedName>
        <fullName evidence="1">IS110 family transposase</fullName>
    </submittedName>
</protein>
<dbReference type="Proteomes" id="UP000501802">
    <property type="component" value="Chromosome"/>
</dbReference>
<proteinExistence type="predicted"/>
<evidence type="ECO:0000313" key="1">
    <source>
        <dbReference type="EMBL" id="QIP13073.1"/>
    </source>
</evidence>
<evidence type="ECO:0000313" key="2">
    <source>
        <dbReference type="Proteomes" id="UP000501802"/>
    </source>
</evidence>
<sequence length="72" mass="7827">MDIRYYIGIDISKATLDWAVFVGKAIVLQTQTENSETGIKIALKAIANLPGFSKSEIVCCLEHTATANRGNI</sequence>
<dbReference type="KEGG" id="spib:G8759_10755"/>
<dbReference type="AlphaFoldDB" id="A0A6G9ALI8"/>
<name>A0A6G9ALI8_9BACT</name>
<dbReference type="EMBL" id="CP050063">
    <property type="protein sequence ID" value="QIP13073.1"/>
    <property type="molecule type" value="Genomic_DNA"/>
</dbReference>
<organism evidence="1 2">
    <name type="scientific">Spirosoma aureum</name>
    <dbReference type="NCBI Taxonomy" id="2692134"/>
    <lineage>
        <taxon>Bacteria</taxon>
        <taxon>Pseudomonadati</taxon>
        <taxon>Bacteroidota</taxon>
        <taxon>Cytophagia</taxon>
        <taxon>Cytophagales</taxon>
        <taxon>Cytophagaceae</taxon>
        <taxon>Spirosoma</taxon>
    </lineage>
</organism>
<reference evidence="1 2" key="1">
    <citation type="submission" date="2020-03" db="EMBL/GenBank/DDBJ databases">
        <authorList>
            <person name="Kim M.K."/>
        </authorList>
    </citation>
    <scope>NUCLEOTIDE SEQUENCE [LARGE SCALE GENOMIC DNA]</scope>
    <source>
        <strain evidence="1 2">BT328</strain>
    </source>
</reference>
<gene>
    <name evidence="1" type="ORF">G8759_10755</name>
</gene>
<keyword evidence="2" id="KW-1185">Reference proteome</keyword>
<accession>A0A6G9ALI8</accession>
<dbReference type="RefSeq" id="WP_167207798.1">
    <property type="nucleotide sequence ID" value="NZ_CP050063.1"/>
</dbReference>